<comment type="caution">
    <text evidence="1">The sequence shown here is derived from an EMBL/GenBank/DDBJ whole genome shotgun (WGS) entry which is preliminary data.</text>
</comment>
<proteinExistence type="predicted"/>
<dbReference type="Proteomes" id="UP001482620">
    <property type="component" value="Unassembled WGS sequence"/>
</dbReference>
<protein>
    <submittedName>
        <fullName evidence="1">Uncharacterized protein</fullName>
    </submittedName>
</protein>
<organism evidence="1 2">
    <name type="scientific">Ilyodon furcidens</name>
    <name type="common">goldbreast splitfin</name>
    <dbReference type="NCBI Taxonomy" id="33524"/>
    <lineage>
        <taxon>Eukaryota</taxon>
        <taxon>Metazoa</taxon>
        <taxon>Chordata</taxon>
        <taxon>Craniata</taxon>
        <taxon>Vertebrata</taxon>
        <taxon>Euteleostomi</taxon>
        <taxon>Actinopterygii</taxon>
        <taxon>Neopterygii</taxon>
        <taxon>Teleostei</taxon>
        <taxon>Neoteleostei</taxon>
        <taxon>Acanthomorphata</taxon>
        <taxon>Ovalentaria</taxon>
        <taxon>Atherinomorphae</taxon>
        <taxon>Cyprinodontiformes</taxon>
        <taxon>Goodeidae</taxon>
        <taxon>Ilyodon</taxon>
    </lineage>
</organism>
<evidence type="ECO:0000313" key="2">
    <source>
        <dbReference type="Proteomes" id="UP001482620"/>
    </source>
</evidence>
<reference evidence="1 2" key="1">
    <citation type="submission" date="2021-06" db="EMBL/GenBank/DDBJ databases">
        <authorList>
            <person name="Palmer J.M."/>
        </authorList>
    </citation>
    <scope>NUCLEOTIDE SEQUENCE [LARGE SCALE GENOMIC DNA]</scope>
    <source>
        <strain evidence="2">if_2019</strain>
        <tissue evidence="1">Muscle</tissue>
    </source>
</reference>
<dbReference type="EMBL" id="JAHRIQ010026913">
    <property type="protein sequence ID" value="MEQ2230309.1"/>
    <property type="molecule type" value="Genomic_DNA"/>
</dbReference>
<sequence length="72" mass="8442">MTLQVLVQWIKPSYQHCWGTSHQNITRRISSDHFWSWFLSYFVTVIEGLQGPETGKVWWRISQNSSGEKIGS</sequence>
<gene>
    <name evidence="1" type="ORF">ILYODFUR_027938</name>
</gene>
<evidence type="ECO:0000313" key="1">
    <source>
        <dbReference type="EMBL" id="MEQ2230309.1"/>
    </source>
</evidence>
<keyword evidence="2" id="KW-1185">Reference proteome</keyword>
<accession>A0ABV0TCU0</accession>
<name>A0ABV0TCU0_9TELE</name>